<sequence>MSYPKYYDINVGDNVLTHLEIEDALKEIISNAIDEHNSIEPKPKKDIEIGQKDNGKWFIRDYGRGIKTKHFELNTNPEKINNPIMKGCFGYGLKDSIAILYSKNITFKIYTKSYIYIPVMHAKSDFPDQETLHLQVLKNKTEGLMNNDKGTLFVFDNLTLELINKAKSKFVQFKNPTILFENDECKMFKLDTYQSVFINGVEVRANTNLHFSYDVKSTDKIRKLFNRDRKDMDIKPVKKYIHDICLKKIIITKNEGQFFDLIRDILGLDEKLLQEFNQIDILRSIIYQINSFDKYVFIGTKEKYTDIKDKIIADNKEILFLGNGCKRKFGVKTIRELWHTDKFTSKINTDDNKNILTIYKYLDADNFDFIKIIAPIEKIFKKLPDNIKENIRNIVIDNDYNDDSESESESDDYDEKNNEIEPTLKATNKDKIKTYGYDFDTLPLTVSRKLTHEKYEEKLFVALTKYIFNTLPDKYFEELKLKEPQIEPTEPPKPKRKWLFGF</sequence>
<dbReference type="AlphaFoldDB" id="A0A6C0E392"/>
<evidence type="ECO:0000313" key="3">
    <source>
        <dbReference type="EMBL" id="QHT21875.1"/>
    </source>
</evidence>
<dbReference type="Pfam" id="PF25856">
    <property type="entry name" value="MPN635_N"/>
    <property type="match status" value="1"/>
</dbReference>
<organism evidence="3">
    <name type="scientific">viral metagenome</name>
    <dbReference type="NCBI Taxonomy" id="1070528"/>
    <lineage>
        <taxon>unclassified sequences</taxon>
        <taxon>metagenomes</taxon>
        <taxon>organismal metagenomes</taxon>
    </lineage>
</organism>
<proteinExistence type="predicted"/>
<name>A0A6C0E392_9ZZZZ</name>
<evidence type="ECO:0000256" key="1">
    <source>
        <dbReference type="SAM" id="MobiDB-lite"/>
    </source>
</evidence>
<dbReference type="Gene3D" id="3.30.565.10">
    <property type="entry name" value="Histidine kinase-like ATPase, C-terminal domain"/>
    <property type="match status" value="1"/>
</dbReference>
<accession>A0A6C0E392</accession>
<dbReference type="InterPro" id="IPR036890">
    <property type="entry name" value="HATPase_C_sf"/>
</dbReference>
<protein>
    <recommendedName>
        <fullName evidence="2">MPN635 N-terminal domain-containing protein</fullName>
    </recommendedName>
</protein>
<feature type="region of interest" description="Disordered" evidence="1">
    <location>
        <begin position="399"/>
        <end position="421"/>
    </location>
</feature>
<feature type="domain" description="MPN635 N-terminal" evidence="2">
    <location>
        <begin position="163"/>
        <end position="244"/>
    </location>
</feature>
<dbReference type="EMBL" id="MN739697">
    <property type="protein sequence ID" value="QHT21875.1"/>
    <property type="molecule type" value="Genomic_DNA"/>
</dbReference>
<feature type="compositionally biased region" description="Acidic residues" evidence="1">
    <location>
        <begin position="399"/>
        <end position="414"/>
    </location>
</feature>
<evidence type="ECO:0000259" key="2">
    <source>
        <dbReference type="Pfam" id="PF25856"/>
    </source>
</evidence>
<dbReference type="SUPFAM" id="SSF55874">
    <property type="entry name" value="ATPase domain of HSP90 chaperone/DNA topoisomerase II/histidine kinase"/>
    <property type="match status" value="1"/>
</dbReference>
<reference evidence="3" key="1">
    <citation type="journal article" date="2020" name="Nature">
        <title>Giant virus diversity and host interactions through global metagenomics.</title>
        <authorList>
            <person name="Schulz F."/>
            <person name="Roux S."/>
            <person name="Paez-Espino D."/>
            <person name="Jungbluth S."/>
            <person name="Walsh D.A."/>
            <person name="Denef V.J."/>
            <person name="McMahon K.D."/>
            <person name="Konstantinidis K.T."/>
            <person name="Eloe-Fadrosh E.A."/>
            <person name="Kyrpides N.C."/>
            <person name="Woyke T."/>
        </authorList>
    </citation>
    <scope>NUCLEOTIDE SEQUENCE</scope>
    <source>
        <strain evidence="3">GVMAG-M-3300023179-103</strain>
    </source>
</reference>
<dbReference type="InterPro" id="IPR058987">
    <property type="entry name" value="MPN635_N"/>
</dbReference>